<evidence type="ECO:0000313" key="7">
    <source>
        <dbReference type="Proteomes" id="UP000516134"/>
    </source>
</evidence>
<feature type="domain" description="Protein kinase" evidence="5">
    <location>
        <begin position="21"/>
        <end position="283"/>
    </location>
</feature>
<proteinExistence type="predicted"/>
<keyword evidence="2" id="KW-0547">Nucleotide-binding</keyword>
<dbReference type="PANTHER" id="PTHR24348">
    <property type="entry name" value="SERINE/THREONINE-PROTEIN KINASE UNC-51-RELATED"/>
    <property type="match status" value="1"/>
</dbReference>
<evidence type="ECO:0000256" key="2">
    <source>
        <dbReference type="ARBA" id="ARBA00022741"/>
    </source>
</evidence>
<protein>
    <submittedName>
        <fullName evidence="6">Protein kinase</fullName>
    </submittedName>
</protein>
<evidence type="ECO:0000256" key="1">
    <source>
        <dbReference type="ARBA" id="ARBA00022679"/>
    </source>
</evidence>
<dbReference type="SUPFAM" id="SSF56112">
    <property type="entry name" value="Protein kinase-like (PK-like)"/>
    <property type="match status" value="1"/>
</dbReference>
<reference evidence="6 7" key="1">
    <citation type="submission" date="2020-08" db="EMBL/GenBank/DDBJ databases">
        <title>Genome sequence of Sphingomonas daechungensis KACC 18115T.</title>
        <authorList>
            <person name="Hyun D.-W."/>
            <person name="Bae J.-W."/>
        </authorList>
    </citation>
    <scope>NUCLEOTIDE SEQUENCE [LARGE SCALE GENOMIC DNA]</scope>
    <source>
        <strain evidence="6 7">KACC 18115</strain>
    </source>
</reference>
<keyword evidence="3 6" id="KW-0418">Kinase</keyword>
<gene>
    <name evidence="6" type="ORF">H9L15_01225</name>
</gene>
<dbReference type="Gene3D" id="1.10.510.10">
    <property type="entry name" value="Transferase(Phosphotransferase) domain 1"/>
    <property type="match status" value="1"/>
</dbReference>
<evidence type="ECO:0000256" key="3">
    <source>
        <dbReference type="ARBA" id="ARBA00022777"/>
    </source>
</evidence>
<keyword evidence="1" id="KW-0808">Transferase</keyword>
<dbReference type="RefSeq" id="WP_187714895.1">
    <property type="nucleotide sequence ID" value="NZ_CP060780.1"/>
</dbReference>
<dbReference type="InterPro" id="IPR045269">
    <property type="entry name" value="Atg1-like"/>
</dbReference>
<dbReference type="PANTHER" id="PTHR24348:SF22">
    <property type="entry name" value="NON-SPECIFIC SERINE_THREONINE PROTEIN KINASE"/>
    <property type="match status" value="1"/>
</dbReference>
<evidence type="ECO:0000256" key="4">
    <source>
        <dbReference type="ARBA" id="ARBA00022840"/>
    </source>
</evidence>
<dbReference type="InterPro" id="IPR000719">
    <property type="entry name" value="Prot_kinase_dom"/>
</dbReference>
<dbReference type="Pfam" id="PF00069">
    <property type="entry name" value="Pkinase"/>
    <property type="match status" value="1"/>
</dbReference>
<dbReference type="GO" id="GO:0016301">
    <property type="term" value="F:kinase activity"/>
    <property type="evidence" value="ECO:0007669"/>
    <property type="project" value="UniProtKB-KW"/>
</dbReference>
<dbReference type="InterPro" id="IPR011009">
    <property type="entry name" value="Kinase-like_dom_sf"/>
</dbReference>
<accession>A0ABX6T149</accession>
<name>A0ABX6T149_9SPHN</name>
<dbReference type="EMBL" id="CP060780">
    <property type="protein sequence ID" value="QNP43465.1"/>
    <property type="molecule type" value="Genomic_DNA"/>
</dbReference>
<sequence>MDQAKALSLEEQLRGQELDGWTIERLVNYGKSAAVFLGRKAGNLAAVKVFDTELIERYGDSTQMERIERELELRGQSHDHLVSIYGGGHDETRNIYFVVMEFLDGPNLKEALSTVETDQIPGLISQLASAARFLEEKDLVHRDIKPENIAILDAGHRLVLMDFGVIRPIKGSNLTDPEGIQAFVGTLQYSSPEFLLREETQDLEGYRALTFYQIGAVLHDLITKKPLFEQFANPYAKLVNAVQFERPSIVNPAVSQRLIDLAERCLLKNPVTRLKVVRWDDFFATEPAARVSPRERVAERMVTVRAQSESGAESRLGQLVSWTQCEGTFSASSNWLRPPPRHQCLAFRECETVVVKETRPALSSTSNQTVMRASSMA</sequence>
<dbReference type="SMART" id="SM00220">
    <property type="entry name" value="S_TKc"/>
    <property type="match status" value="1"/>
</dbReference>
<evidence type="ECO:0000259" key="5">
    <source>
        <dbReference type="PROSITE" id="PS50011"/>
    </source>
</evidence>
<evidence type="ECO:0000313" key="6">
    <source>
        <dbReference type="EMBL" id="QNP43465.1"/>
    </source>
</evidence>
<dbReference type="PROSITE" id="PS50011">
    <property type="entry name" value="PROTEIN_KINASE_DOM"/>
    <property type="match status" value="1"/>
</dbReference>
<organism evidence="6 7">
    <name type="scientific">Sphingomonas daechungensis</name>
    <dbReference type="NCBI Taxonomy" id="1176646"/>
    <lineage>
        <taxon>Bacteria</taxon>
        <taxon>Pseudomonadati</taxon>
        <taxon>Pseudomonadota</taxon>
        <taxon>Alphaproteobacteria</taxon>
        <taxon>Sphingomonadales</taxon>
        <taxon>Sphingomonadaceae</taxon>
        <taxon>Sphingomonas</taxon>
    </lineage>
</organism>
<keyword evidence="4" id="KW-0067">ATP-binding</keyword>
<keyword evidence="7" id="KW-1185">Reference proteome</keyword>
<dbReference type="Proteomes" id="UP000516134">
    <property type="component" value="Chromosome"/>
</dbReference>